<accession>A0A2W5HIW8</accession>
<evidence type="ECO:0000259" key="1">
    <source>
        <dbReference type="Pfam" id="PF12705"/>
    </source>
</evidence>
<dbReference type="AlphaFoldDB" id="A0A2W5HIW8"/>
<evidence type="ECO:0000313" key="2">
    <source>
        <dbReference type="EMBL" id="PZP55622.1"/>
    </source>
</evidence>
<comment type="caution">
    <text evidence="2">The sequence shown here is derived from an EMBL/GenBank/DDBJ whole genome shotgun (WGS) entry which is preliminary data.</text>
</comment>
<dbReference type="InterPro" id="IPR014153">
    <property type="entry name" value="Ds_break_AddB"/>
</dbReference>
<name>A0A2W5HIW8_9BACT</name>
<organism evidence="2 3">
    <name type="scientific">Micavibrio aeruginosavorus</name>
    <dbReference type="NCBI Taxonomy" id="349221"/>
    <lineage>
        <taxon>Bacteria</taxon>
        <taxon>Pseudomonadati</taxon>
        <taxon>Bdellovibrionota</taxon>
        <taxon>Bdellovibrionia</taxon>
        <taxon>Bdellovibrionales</taxon>
        <taxon>Pseudobdellovibrionaceae</taxon>
        <taxon>Micavibrio</taxon>
    </lineage>
</organism>
<dbReference type="Gene3D" id="3.90.320.10">
    <property type="match status" value="1"/>
</dbReference>
<dbReference type="SUPFAM" id="SSF52540">
    <property type="entry name" value="P-loop containing nucleoside triphosphate hydrolases"/>
    <property type="match status" value="1"/>
</dbReference>
<protein>
    <submittedName>
        <fullName evidence="2">Double-strand break repair protein AddB</fullName>
    </submittedName>
</protein>
<dbReference type="InterPro" id="IPR038726">
    <property type="entry name" value="PDDEXK_AddAB-type"/>
</dbReference>
<dbReference type="InterPro" id="IPR027417">
    <property type="entry name" value="P-loop_NTPase"/>
</dbReference>
<dbReference type="Pfam" id="PF12705">
    <property type="entry name" value="PDDEXK_1"/>
    <property type="match status" value="1"/>
</dbReference>
<sequence>MPNVYTISPTRKFLPELAAGIFEMAGGIGPNLTRFRILLPTRRACRELRAEFLNLSNGKPLLLPRMSPLGDIDQEELDILISGTVESQSIETIPPALSSLERQMMLSTLVQAKSPDMRGEQCLSLARALGRLMDQVYTEDLDLSELPNLVDKSGLSEHWLQTVDFLKIISETWPLVLAEEGKIDSADRRNRLLKLMAQYWQENPPLTPVIAAGSTGSIPATGNLLHVVSGLPDGHVILPGLDIHSDDKSWHHIGETHPQNTMKRLITRIGVERHQVKQWREADKYSNARLDIARAVTCPAETCDSFEMEEDRLKAGLQDVELIEADNSRHEAQVIAIAVRECLEDPDKKAVIITPDRNLARRISSSLRRWDIHVDDSAGQPLHMKPAGIFINRILNCLIEDFAPYPLLDLLKTSFAADYFSQKLVSEFELQILRGPRPLPGLDGLRKAVMSEAPDLSAFIERLEIAFAPIIAFATTTHSLQELILALSPTAEILAGDRLWASPDGEALALLLSELQSQQTRLAPADLRTHYGYLNQFMSDSKVRPAFGTHPRVTILGQIEARLITADLIIMAGLNEGTWPPEPPADPWMSRPMRKRFKLPPIERQTGLSAHDFVQAFNADKVIMTRAKKIDGTPSVPARWLERLSALLESTQLKKDYLTSKSDIAYWAYLLDLPDAITPQEKPQPRPPVERRPKTLGVTGIETLMKNPYQIYARYVLSLKPLNAVDEDVTASDRGEFIHDILNKFINDHPLILPEDAEQILLKMGEDKLAELGQVSPAWQYWWPRFKNIVPAFLEHEAQWRLGSRVWKTEIKGAHLFNFGGIDFTLTAKADRIDTTADGAAIIDYKTGNTPSTPNVVKGKSPQLPLEALLMSKGGFDNRQVDADKISLSYWTLTGKRNPLDITILEEKTVTTKRIPVVIGDLVIEAEEGLTKLMTAFMSEITPYAPVIPTSNRLYDEEKAYKHLARTDEWGIEGESDFEDAA</sequence>
<dbReference type="Proteomes" id="UP000249739">
    <property type="component" value="Unassembled WGS sequence"/>
</dbReference>
<proteinExistence type="predicted"/>
<dbReference type="EMBL" id="QFOT01000059">
    <property type="protein sequence ID" value="PZP55622.1"/>
    <property type="molecule type" value="Genomic_DNA"/>
</dbReference>
<gene>
    <name evidence="2" type="primary">addB</name>
    <name evidence="2" type="ORF">DI586_06300</name>
</gene>
<feature type="domain" description="PD-(D/E)XK endonuclease-like" evidence="1">
    <location>
        <begin position="697"/>
        <end position="897"/>
    </location>
</feature>
<dbReference type="InterPro" id="IPR011604">
    <property type="entry name" value="PDDEXK-like_dom_sf"/>
</dbReference>
<reference evidence="2 3" key="1">
    <citation type="submission" date="2017-08" db="EMBL/GenBank/DDBJ databases">
        <title>Infants hospitalized years apart are colonized by the same room-sourced microbial strains.</title>
        <authorList>
            <person name="Brooks B."/>
            <person name="Olm M.R."/>
            <person name="Firek B.A."/>
            <person name="Baker R."/>
            <person name="Thomas B.C."/>
            <person name="Morowitz M.J."/>
            <person name="Banfield J.F."/>
        </authorList>
    </citation>
    <scope>NUCLEOTIDE SEQUENCE [LARGE SCALE GENOMIC DNA]</scope>
    <source>
        <strain evidence="2">S2_006_000_R2_64</strain>
    </source>
</reference>
<evidence type="ECO:0000313" key="3">
    <source>
        <dbReference type="Proteomes" id="UP000249739"/>
    </source>
</evidence>
<dbReference type="NCBIfam" id="TIGR02786">
    <property type="entry name" value="addB_alphas"/>
    <property type="match status" value="1"/>
</dbReference>